<dbReference type="InterPro" id="IPR043129">
    <property type="entry name" value="ATPase_NBD"/>
</dbReference>
<dbReference type="SUPFAM" id="SSF53067">
    <property type="entry name" value="Actin-like ATPase domain"/>
    <property type="match status" value="2"/>
</dbReference>
<organism evidence="2 3">
    <name type="scientific">Splendidivirga corallicola</name>
    <dbReference type="NCBI Taxonomy" id="3051826"/>
    <lineage>
        <taxon>Bacteria</taxon>
        <taxon>Pseudomonadati</taxon>
        <taxon>Bacteroidota</taxon>
        <taxon>Cytophagia</taxon>
        <taxon>Cytophagales</taxon>
        <taxon>Splendidivirgaceae</taxon>
        <taxon>Splendidivirga</taxon>
    </lineage>
</organism>
<reference evidence="2" key="1">
    <citation type="submission" date="2023-06" db="EMBL/GenBank/DDBJ databases">
        <title>Genomic of Parafulvivirga corallium.</title>
        <authorList>
            <person name="Wang G."/>
        </authorList>
    </citation>
    <scope>NUCLEOTIDE SEQUENCE</scope>
    <source>
        <strain evidence="2">BMA10</strain>
    </source>
</reference>
<dbReference type="InterPro" id="IPR022496">
    <property type="entry name" value="T6A_TsaB"/>
</dbReference>
<evidence type="ECO:0000259" key="1">
    <source>
        <dbReference type="Pfam" id="PF00814"/>
    </source>
</evidence>
<comment type="caution">
    <text evidence="2">The sequence shown here is derived from an EMBL/GenBank/DDBJ whole genome shotgun (WGS) entry which is preliminary data.</text>
</comment>
<dbReference type="Pfam" id="PF00814">
    <property type="entry name" value="TsaD"/>
    <property type="match status" value="1"/>
</dbReference>
<keyword evidence="2" id="KW-0808">Transferase</keyword>
<sequence>MSLILSIETATRVCSVALHQEGVLLASQELFLEKSHSGLLTQLIQEVTTNCDMSLSDLDAVAISKGPGSYTGLRIGTSTAKGLCYGLDIPLIGIDTLQAMGFGMRRFNVNDALLCPMIDARRMEVYCLVMDSSGELKEKTQARIIDESSFSEYLDNRKMIFFGDGAHKGVKLWGDRPNVQYIKDIFPSAIYVGHLAYECYQKEHFEDLAYFEPFYLKDFRAIKPKVS</sequence>
<protein>
    <submittedName>
        <fullName evidence="2">tRNA (Adenosine(37)-N6)-threonylcarbamoyltransferase complex dimerization subunit type 1 TsaB</fullName>
        <ecNumber evidence="2">2.3.1.234</ecNumber>
    </submittedName>
</protein>
<dbReference type="Gene3D" id="3.30.420.40">
    <property type="match status" value="2"/>
</dbReference>
<dbReference type="InterPro" id="IPR000905">
    <property type="entry name" value="Gcp-like_dom"/>
</dbReference>
<dbReference type="CDD" id="cd24032">
    <property type="entry name" value="ASKHA_NBD_TsaB"/>
    <property type="match status" value="1"/>
</dbReference>
<name>A0ABT8KWB2_9BACT</name>
<dbReference type="PANTHER" id="PTHR11735:SF11">
    <property type="entry name" value="TRNA THREONYLCARBAMOYLADENOSINE BIOSYNTHESIS PROTEIN TSAB"/>
    <property type="match status" value="1"/>
</dbReference>
<feature type="domain" description="Gcp-like" evidence="1">
    <location>
        <begin position="33"/>
        <end position="138"/>
    </location>
</feature>
<dbReference type="PANTHER" id="PTHR11735">
    <property type="entry name" value="TRNA N6-ADENOSINE THREONYLCARBAMOYLTRANSFERASE"/>
    <property type="match status" value="1"/>
</dbReference>
<dbReference type="RefSeq" id="WP_346755103.1">
    <property type="nucleotide sequence ID" value="NZ_JAUJEA010000015.1"/>
</dbReference>
<dbReference type="NCBIfam" id="TIGR03725">
    <property type="entry name" value="T6A_YeaZ"/>
    <property type="match status" value="1"/>
</dbReference>
<dbReference type="GO" id="GO:0061711">
    <property type="term" value="F:tRNA N(6)-L-threonylcarbamoyladenine synthase activity"/>
    <property type="evidence" value="ECO:0007669"/>
    <property type="project" value="UniProtKB-EC"/>
</dbReference>
<gene>
    <name evidence="2" type="primary">tsaB</name>
    <name evidence="2" type="ORF">QQ008_27075</name>
</gene>
<proteinExistence type="predicted"/>
<evidence type="ECO:0000313" key="2">
    <source>
        <dbReference type="EMBL" id="MDN5205081.1"/>
    </source>
</evidence>
<dbReference type="EC" id="2.3.1.234" evidence="2"/>
<keyword evidence="3" id="KW-1185">Reference proteome</keyword>
<dbReference type="Proteomes" id="UP001172082">
    <property type="component" value="Unassembled WGS sequence"/>
</dbReference>
<keyword evidence="2" id="KW-0012">Acyltransferase</keyword>
<evidence type="ECO:0000313" key="3">
    <source>
        <dbReference type="Proteomes" id="UP001172082"/>
    </source>
</evidence>
<accession>A0ABT8KWB2</accession>
<dbReference type="EMBL" id="JAUJEA010000015">
    <property type="protein sequence ID" value="MDN5205081.1"/>
    <property type="molecule type" value="Genomic_DNA"/>
</dbReference>